<dbReference type="EMBL" id="CAADFK010000331">
    <property type="protein sequence ID" value="VFK22866.1"/>
    <property type="molecule type" value="Genomic_DNA"/>
</dbReference>
<sequence length="54" mass="6441">MGLFEGIWRSQPPMKQIPFTQPGKSGTKKVDERYHFMSFSNFLIILFRIFRESD</sequence>
<reference evidence="1" key="1">
    <citation type="submission" date="2019-02" db="EMBL/GenBank/DDBJ databases">
        <authorList>
            <person name="Gruber-Vodicka R. H."/>
            <person name="Seah K. B. B."/>
        </authorList>
    </citation>
    <scope>NUCLEOTIDE SEQUENCE</scope>
    <source>
        <strain evidence="1">BECK_S313</strain>
    </source>
</reference>
<proteinExistence type="predicted"/>
<organism evidence="1">
    <name type="scientific">Candidatus Kentrum sp. LPFa</name>
    <dbReference type="NCBI Taxonomy" id="2126335"/>
    <lineage>
        <taxon>Bacteria</taxon>
        <taxon>Pseudomonadati</taxon>
        <taxon>Pseudomonadota</taxon>
        <taxon>Gammaproteobacteria</taxon>
        <taxon>Candidatus Kentrum</taxon>
    </lineage>
</organism>
<gene>
    <name evidence="1" type="ORF">BECKLPF1236B_GA0070989_13312</name>
</gene>
<dbReference type="AlphaFoldDB" id="A0A450X0Q4"/>
<evidence type="ECO:0000313" key="1">
    <source>
        <dbReference type="EMBL" id="VFK22866.1"/>
    </source>
</evidence>
<name>A0A450X0Q4_9GAMM</name>
<accession>A0A450X0Q4</accession>
<protein>
    <submittedName>
        <fullName evidence="1">Uncharacterized protein</fullName>
    </submittedName>
</protein>